<reference evidence="3" key="1">
    <citation type="submission" date="2021-01" db="EMBL/GenBank/DDBJ databases">
        <authorList>
            <person name="Corre E."/>
            <person name="Pelletier E."/>
            <person name="Niang G."/>
            <person name="Scheremetjew M."/>
            <person name="Finn R."/>
            <person name="Kale V."/>
            <person name="Holt S."/>
            <person name="Cochrane G."/>
            <person name="Meng A."/>
            <person name="Brown T."/>
            <person name="Cohen L."/>
        </authorList>
    </citation>
    <scope>NUCLEOTIDE SEQUENCE</scope>
    <source>
        <strain evidence="3">CCMP1243</strain>
    </source>
</reference>
<evidence type="ECO:0000313" key="3">
    <source>
        <dbReference type="EMBL" id="CAD9670636.1"/>
    </source>
</evidence>
<gene>
    <name evidence="3" type="ORF">RMAR1173_LOCUS4393</name>
</gene>
<organism evidence="3">
    <name type="scientific">Rhizochromulina marina</name>
    <dbReference type="NCBI Taxonomy" id="1034831"/>
    <lineage>
        <taxon>Eukaryota</taxon>
        <taxon>Sar</taxon>
        <taxon>Stramenopiles</taxon>
        <taxon>Ochrophyta</taxon>
        <taxon>Dictyochophyceae</taxon>
        <taxon>Rhizochromulinales</taxon>
        <taxon>Rhizochromulina</taxon>
    </lineage>
</organism>
<feature type="domain" description="Protein kinase" evidence="2">
    <location>
        <begin position="158"/>
        <end position="439"/>
    </location>
</feature>
<dbReference type="SMART" id="SM00220">
    <property type="entry name" value="S_TKc"/>
    <property type="match status" value="1"/>
</dbReference>
<dbReference type="GO" id="GO:0005524">
    <property type="term" value="F:ATP binding"/>
    <property type="evidence" value="ECO:0007669"/>
    <property type="project" value="InterPro"/>
</dbReference>
<dbReference type="PANTHER" id="PTHR44329">
    <property type="entry name" value="SERINE/THREONINE-PROTEIN KINASE TNNI3K-RELATED"/>
    <property type="match status" value="1"/>
</dbReference>
<dbReference type="InterPro" id="IPR000719">
    <property type="entry name" value="Prot_kinase_dom"/>
</dbReference>
<evidence type="ECO:0000259" key="2">
    <source>
        <dbReference type="PROSITE" id="PS50011"/>
    </source>
</evidence>
<name>A0A7S2W6X8_9STRA</name>
<dbReference type="Pfam" id="PF07714">
    <property type="entry name" value="PK_Tyr_Ser-Thr"/>
    <property type="match status" value="1"/>
</dbReference>
<feature type="region of interest" description="Disordered" evidence="1">
    <location>
        <begin position="18"/>
        <end position="89"/>
    </location>
</feature>
<protein>
    <recommendedName>
        <fullName evidence="2">Protein kinase domain-containing protein</fullName>
    </recommendedName>
</protein>
<proteinExistence type="predicted"/>
<feature type="compositionally biased region" description="Basic residues" evidence="1">
    <location>
        <begin position="26"/>
        <end position="35"/>
    </location>
</feature>
<dbReference type="AlphaFoldDB" id="A0A7S2W6X8"/>
<feature type="region of interest" description="Disordered" evidence="1">
    <location>
        <begin position="129"/>
        <end position="148"/>
    </location>
</feature>
<dbReference type="EMBL" id="HBHJ01006766">
    <property type="protein sequence ID" value="CAD9670636.1"/>
    <property type="molecule type" value="Transcribed_RNA"/>
</dbReference>
<dbReference type="SUPFAM" id="SSF56112">
    <property type="entry name" value="Protein kinase-like (PK-like)"/>
    <property type="match status" value="1"/>
</dbReference>
<dbReference type="GO" id="GO:0004674">
    <property type="term" value="F:protein serine/threonine kinase activity"/>
    <property type="evidence" value="ECO:0007669"/>
    <property type="project" value="TreeGrafter"/>
</dbReference>
<dbReference type="PROSITE" id="PS50011">
    <property type="entry name" value="PROTEIN_KINASE_DOM"/>
    <property type="match status" value="1"/>
</dbReference>
<dbReference type="Gene3D" id="1.10.510.10">
    <property type="entry name" value="Transferase(Phosphotransferase) domain 1"/>
    <property type="match status" value="1"/>
</dbReference>
<evidence type="ECO:0000256" key="1">
    <source>
        <dbReference type="SAM" id="MobiDB-lite"/>
    </source>
</evidence>
<sequence>MPPPGPGRVHMEVMEGNMRKEQQHQQQHRQYRRKLTPPCHGAVAGPMPSGTGRGLAGPMPSALPSGLESQLLGQGPLKFQSPAGPAGVVDKHSSPMVPVAMSLPSPPLPTSTHEASISPALATPVPVETSAAASPAFGGGEERTGAEKEPRWIEWAELSNVEFLRHGTHTTIFLADLNDEKVAVKTCREGLSASEIDHATRELQHEGRILANLSHPNIIMLHGQGIVPLPTGALVYFLVLEHMGGGTLSTHLYSQSKGRGRGEPLPLPRALEVGRGIACAMAYLHDEAFTQYLILHRDLKPDNIGFAADGTVKVLDFGLSRSLPRYSASGARDASHSLTGVTGSLRYMAPETALGRPYDERADVYSFAVVLWEAIHGNKPYAGMSLVQHRAAVCEHHARPELASNLPKLVLDVIGAAWSPVVEQRPPFAQVALMLDTAIRELPSHQGSHNRSSGQPRSLIEKFRTGLFFSSATRR</sequence>
<dbReference type="InterPro" id="IPR011009">
    <property type="entry name" value="Kinase-like_dom_sf"/>
</dbReference>
<dbReference type="InterPro" id="IPR051681">
    <property type="entry name" value="Ser/Thr_Kinases-Pseudokinases"/>
</dbReference>
<accession>A0A7S2W6X8</accession>
<dbReference type="InterPro" id="IPR001245">
    <property type="entry name" value="Ser-Thr/Tyr_kinase_cat_dom"/>
</dbReference>